<dbReference type="RefSeq" id="WP_109685215.1">
    <property type="nucleotide sequence ID" value="NZ_QGGL01000001.1"/>
</dbReference>
<dbReference type="InterPro" id="IPR050059">
    <property type="entry name" value="ATP_synthase_B_chain"/>
</dbReference>
<sequence length="161" mass="18324">MQFELGTMIFQLVAFLLLFLLLRKFAFGPLMRMMSERAQYIETQISTAEKGREEVERLTEENRIALNNAKKDAHEMMENARRTGEKQAADIVAAAEEEARRIREEAVATINREKDQAIAELREQVGNMSVLLAGKIIAKELNAESHKALFEEAVKEMGVRV</sequence>
<evidence type="ECO:0000256" key="12">
    <source>
        <dbReference type="ARBA" id="ARBA00037847"/>
    </source>
</evidence>
<name>A0A316DFA3_9BACL</name>
<evidence type="ECO:0000256" key="3">
    <source>
        <dbReference type="ARBA" id="ARBA00022475"/>
    </source>
</evidence>
<evidence type="ECO:0000256" key="10">
    <source>
        <dbReference type="ARBA" id="ARBA00023310"/>
    </source>
</evidence>
<keyword evidence="10 13" id="KW-0066">ATP synthesis</keyword>
<dbReference type="GO" id="GO:0005886">
    <property type="term" value="C:plasma membrane"/>
    <property type="evidence" value="ECO:0007669"/>
    <property type="project" value="UniProtKB-SubCell"/>
</dbReference>
<evidence type="ECO:0000313" key="17">
    <source>
        <dbReference type="Proteomes" id="UP000245634"/>
    </source>
</evidence>
<evidence type="ECO:0000256" key="6">
    <source>
        <dbReference type="ARBA" id="ARBA00022781"/>
    </source>
</evidence>
<dbReference type="AlphaFoldDB" id="A0A316DFA3"/>
<keyword evidence="8 13" id="KW-0406">Ion transport</keyword>
<comment type="caution">
    <text evidence="16">The sequence shown here is derived from an EMBL/GenBank/DDBJ whole genome shotgun (WGS) entry which is preliminary data.</text>
</comment>
<proteinExistence type="inferred from homology"/>
<dbReference type="SUPFAM" id="SSF81573">
    <property type="entry name" value="F1F0 ATP synthase subunit B, membrane domain"/>
    <property type="match status" value="1"/>
</dbReference>
<feature type="coiled-coil region" evidence="15">
    <location>
        <begin position="41"/>
        <end position="112"/>
    </location>
</feature>
<evidence type="ECO:0000313" key="16">
    <source>
        <dbReference type="EMBL" id="PWK16268.1"/>
    </source>
</evidence>
<keyword evidence="5 13" id="KW-0812">Transmembrane</keyword>
<dbReference type="CDD" id="cd06503">
    <property type="entry name" value="ATP-synt_Fo_b"/>
    <property type="match status" value="1"/>
</dbReference>
<dbReference type="HAMAP" id="MF_01398">
    <property type="entry name" value="ATP_synth_b_bprime"/>
    <property type="match status" value="1"/>
</dbReference>
<comment type="subunit">
    <text evidence="13">F-type ATPases have 2 components, F(1) - the catalytic core - and F(0) - the membrane proton channel. F(1) has five subunits: alpha(3), beta(3), gamma(1), delta(1), epsilon(1). F(0) has three main subunits: a(1), b(2) and c(10-14). The alpha and beta chains form an alternating ring which encloses part of the gamma chain. F(1) is attached to F(0) by a central stalk formed by the gamma and epsilon chains, while a peripheral stalk is formed by the delta and b chains.</text>
</comment>
<dbReference type="InterPro" id="IPR002146">
    <property type="entry name" value="ATP_synth_b/b'su_bac/chlpt"/>
</dbReference>
<gene>
    <name evidence="13" type="primary">atpF</name>
    <name evidence="16" type="ORF">C7459_101131</name>
</gene>
<dbReference type="GO" id="GO:0012505">
    <property type="term" value="C:endomembrane system"/>
    <property type="evidence" value="ECO:0007669"/>
    <property type="project" value="UniProtKB-SubCell"/>
</dbReference>
<keyword evidence="7 13" id="KW-1133">Transmembrane helix</keyword>
<evidence type="ECO:0000256" key="8">
    <source>
        <dbReference type="ARBA" id="ARBA00023065"/>
    </source>
</evidence>
<accession>A0A316DFA3</accession>
<comment type="function">
    <text evidence="13">Component of the F(0) channel, it forms part of the peripheral stalk, linking F(1) to F(0).</text>
</comment>
<keyword evidence="15" id="KW-0175">Coiled coil</keyword>
<evidence type="ECO:0000256" key="13">
    <source>
        <dbReference type="HAMAP-Rule" id="MF_01398"/>
    </source>
</evidence>
<keyword evidence="9 13" id="KW-0472">Membrane</keyword>
<evidence type="ECO:0000256" key="15">
    <source>
        <dbReference type="SAM" id="Coils"/>
    </source>
</evidence>
<keyword evidence="17" id="KW-1185">Reference proteome</keyword>
<keyword evidence="6 13" id="KW-0375">Hydrogen ion transport</keyword>
<dbReference type="PANTHER" id="PTHR33445">
    <property type="entry name" value="ATP SYNTHASE SUBUNIT B', CHLOROPLASTIC"/>
    <property type="match status" value="1"/>
</dbReference>
<keyword evidence="4 13" id="KW-0138">CF(0)</keyword>
<dbReference type="PANTHER" id="PTHR33445:SF1">
    <property type="entry name" value="ATP SYNTHASE SUBUNIT B"/>
    <property type="match status" value="1"/>
</dbReference>
<comment type="similarity">
    <text evidence="1 13 14">Belongs to the ATPase B chain family.</text>
</comment>
<dbReference type="Pfam" id="PF00430">
    <property type="entry name" value="ATP-synt_B"/>
    <property type="match status" value="1"/>
</dbReference>
<dbReference type="InterPro" id="IPR005864">
    <property type="entry name" value="ATP_synth_F0_bsu_bac"/>
</dbReference>
<evidence type="ECO:0000256" key="4">
    <source>
        <dbReference type="ARBA" id="ARBA00022547"/>
    </source>
</evidence>
<comment type="subcellular location">
    <subcellularLocation>
        <location evidence="13">Cell membrane</location>
        <topology evidence="13">Single-pass membrane protein</topology>
    </subcellularLocation>
    <subcellularLocation>
        <location evidence="12">Endomembrane system</location>
        <topology evidence="12">Single-pass membrane protein</topology>
    </subcellularLocation>
</comment>
<evidence type="ECO:0000256" key="14">
    <source>
        <dbReference type="RuleBase" id="RU003848"/>
    </source>
</evidence>
<keyword evidence="3 13" id="KW-1003">Cell membrane</keyword>
<dbReference type="Gene3D" id="6.10.250.1580">
    <property type="match status" value="1"/>
</dbReference>
<dbReference type="InterPro" id="IPR028987">
    <property type="entry name" value="ATP_synth_B-like_membr_sf"/>
</dbReference>
<dbReference type="EMBL" id="QGGL01000001">
    <property type="protein sequence ID" value="PWK16268.1"/>
    <property type="molecule type" value="Genomic_DNA"/>
</dbReference>
<comment type="function">
    <text evidence="11 13">F(1)F(0) ATP synthase produces ATP from ADP in the presence of a proton or sodium gradient. F-type ATPases consist of two structural domains, F(1) containing the extramembraneous catalytic core and F(0) containing the membrane proton channel, linked together by a central stalk and a peripheral stalk. During catalysis, ATP synthesis in the catalytic domain of F(1) is coupled via a rotary mechanism of the central stalk subunits to proton translocation.</text>
</comment>
<dbReference type="GO" id="GO:0046933">
    <property type="term" value="F:proton-transporting ATP synthase activity, rotational mechanism"/>
    <property type="evidence" value="ECO:0007669"/>
    <property type="project" value="UniProtKB-UniRule"/>
</dbReference>
<evidence type="ECO:0000256" key="7">
    <source>
        <dbReference type="ARBA" id="ARBA00022989"/>
    </source>
</evidence>
<evidence type="ECO:0000256" key="5">
    <source>
        <dbReference type="ARBA" id="ARBA00022692"/>
    </source>
</evidence>
<protein>
    <recommendedName>
        <fullName evidence="13">ATP synthase subunit b</fullName>
    </recommendedName>
    <alternativeName>
        <fullName evidence="13">ATP synthase F(0) sector subunit b</fullName>
    </alternativeName>
    <alternativeName>
        <fullName evidence="13">ATPase subunit I</fullName>
    </alternativeName>
    <alternativeName>
        <fullName evidence="13">F-type ATPase subunit b</fullName>
        <shortName evidence="13">F-ATPase subunit b</shortName>
    </alternativeName>
</protein>
<evidence type="ECO:0000256" key="1">
    <source>
        <dbReference type="ARBA" id="ARBA00005513"/>
    </source>
</evidence>
<keyword evidence="2 13" id="KW-0813">Transport</keyword>
<evidence type="ECO:0000256" key="2">
    <source>
        <dbReference type="ARBA" id="ARBA00022448"/>
    </source>
</evidence>
<dbReference type="OrthoDB" id="282095at2"/>
<evidence type="ECO:0000256" key="11">
    <source>
        <dbReference type="ARBA" id="ARBA00025198"/>
    </source>
</evidence>
<dbReference type="GO" id="GO:0046961">
    <property type="term" value="F:proton-transporting ATPase activity, rotational mechanism"/>
    <property type="evidence" value="ECO:0007669"/>
    <property type="project" value="TreeGrafter"/>
</dbReference>
<dbReference type="Proteomes" id="UP000245634">
    <property type="component" value="Unassembled WGS sequence"/>
</dbReference>
<reference evidence="16 17" key="1">
    <citation type="submission" date="2018-05" db="EMBL/GenBank/DDBJ databases">
        <title>Genomic Encyclopedia of Type Strains, Phase IV (KMG-IV): sequencing the most valuable type-strain genomes for metagenomic binning, comparative biology and taxonomic classification.</title>
        <authorList>
            <person name="Goeker M."/>
        </authorList>
    </citation>
    <scope>NUCLEOTIDE SEQUENCE [LARGE SCALE GENOMIC DNA]</scope>
    <source>
        <strain evidence="16 17">DSM 18773</strain>
    </source>
</reference>
<organism evidence="16 17">
    <name type="scientific">Tumebacillus permanentifrigoris</name>
    <dbReference type="NCBI Taxonomy" id="378543"/>
    <lineage>
        <taxon>Bacteria</taxon>
        <taxon>Bacillati</taxon>
        <taxon>Bacillota</taxon>
        <taxon>Bacilli</taxon>
        <taxon>Bacillales</taxon>
        <taxon>Alicyclobacillaceae</taxon>
        <taxon>Tumebacillus</taxon>
    </lineage>
</organism>
<evidence type="ECO:0000256" key="9">
    <source>
        <dbReference type="ARBA" id="ARBA00023136"/>
    </source>
</evidence>
<dbReference type="NCBIfam" id="TIGR01144">
    <property type="entry name" value="ATP_synt_b"/>
    <property type="match status" value="1"/>
</dbReference>
<dbReference type="GO" id="GO:0045259">
    <property type="term" value="C:proton-transporting ATP synthase complex"/>
    <property type="evidence" value="ECO:0007669"/>
    <property type="project" value="UniProtKB-KW"/>
</dbReference>